<sequence length="103" mass="11143">MLTSASSMVPPSLSPCILSSRFSWLCRSPRLGSLCFLVIPHKTHNSVCPQRISSFCTCPPPIRSSIVPCTSPLASVRPFFAVLSSSLLDQSFSRLCSLGNPLM</sequence>
<keyword evidence="2" id="KW-1185">Reference proteome</keyword>
<gene>
    <name evidence="1" type="ORF">PHLGIDRAFT_28467</name>
</gene>
<proteinExistence type="predicted"/>
<evidence type="ECO:0000313" key="1">
    <source>
        <dbReference type="EMBL" id="KIP10525.1"/>
    </source>
</evidence>
<dbReference type="HOGENOM" id="CLU_2264699_0_0_1"/>
<dbReference type="AlphaFoldDB" id="A0A0C3SEH9"/>
<evidence type="ECO:0000313" key="2">
    <source>
        <dbReference type="Proteomes" id="UP000053257"/>
    </source>
</evidence>
<accession>A0A0C3SEH9</accession>
<dbReference type="Proteomes" id="UP000053257">
    <property type="component" value="Unassembled WGS sequence"/>
</dbReference>
<reference evidence="1 2" key="1">
    <citation type="journal article" date="2014" name="PLoS Genet.">
        <title>Analysis of the Phlebiopsis gigantea genome, transcriptome and secretome provides insight into its pioneer colonization strategies of wood.</title>
        <authorList>
            <person name="Hori C."/>
            <person name="Ishida T."/>
            <person name="Igarashi K."/>
            <person name="Samejima M."/>
            <person name="Suzuki H."/>
            <person name="Master E."/>
            <person name="Ferreira P."/>
            <person name="Ruiz-Duenas F.J."/>
            <person name="Held B."/>
            <person name="Canessa P."/>
            <person name="Larrondo L.F."/>
            <person name="Schmoll M."/>
            <person name="Druzhinina I.S."/>
            <person name="Kubicek C.P."/>
            <person name="Gaskell J.A."/>
            <person name="Kersten P."/>
            <person name="St John F."/>
            <person name="Glasner J."/>
            <person name="Sabat G."/>
            <person name="Splinter BonDurant S."/>
            <person name="Syed K."/>
            <person name="Yadav J."/>
            <person name="Mgbeahuruike A.C."/>
            <person name="Kovalchuk A."/>
            <person name="Asiegbu F.O."/>
            <person name="Lackner G."/>
            <person name="Hoffmeister D."/>
            <person name="Rencoret J."/>
            <person name="Gutierrez A."/>
            <person name="Sun H."/>
            <person name="Lindquist E."/>
            <person name="Barry K."/>
            <person name="Riley R."/>
            <person name="Grigoriev I.V."/>
            <person name="Henrissat B."/>
            <person name="Kues U."/>
            <person name="Berka R.M."/>
            <person name="Martinez A.T."/>
            <person name="Covert S.F."/>
            <person name="Blanchette R.A."/>
            <person name="Cullen D."/>
        </authorList>
    </citation>
    <scope>NUCLEOTIDE SEQUENCE [LARGE SCALE GENOMIC DNA]</scope>
    <source>
        <strain evidence="1 2">11061_1 CR5-6</strain>
    </source>
</reference>
<organism evidence="1 2">
    <name type="scientific">Phlebiopsis gigantea (strain 11061_1 CR5-6)</name>
    <name type="common">White-rot fungus</name>
    <name type="synonym">Peniophora gigantea</name>
    <dbReference type="NCBI Taxonomy" id="745531"/>
    <lineage>
        <taxon>Eukaryota</taxon>
        <taxon>Fungi</taxon>
        <taxon>Dikarya</taxon>
        <taxon>Basidiomycota</taxon>
        <taxon>Agaricomycotina</taxon>
        <taxon>Agaricomycetes</taxon>
        <taxon>Polyporales</taxon>
        <taxon>Phanerochaetaceae</taxon>
        <taxon>Phlebiopsis</taxon>
    </lineage>
</organism>
<dbReference type="EMBL" id="KN840454">
    <property type="protein sequence ID" value="KIP10525.1"/>
    <property type="molecule type" value="Genomic_DNA"/>
</dbReference>
<protein>
    <submittedName>
        <fullName evidence="1">Uncharacterized protein</fullName>
    </submittedName>
</protein>
<name>A0A0C3SEH9_PHLG1</name>